<name>A0A135L241_9BACI</name>
<dbReference type="Pfam" id="PF11146">
    <property type="entry name" value="DUF2905"/>
    <property type="match status" value="1"/>
</dbReference>
<keyword evidence="1" id="KW-1133">Transmembrane helix</keyword>
<accession>A0A135L241</accession>
<dbReference type="InterPro" id="IPR021320">
    <property type="entry name" value="DUF2905"/>
</dbReference>
<dbReference type="Proteomes" id="UP000070352">
    <property type="component" value="Unassembled WGS sequence"/>
</dbReference>
<keyword evidence="1" id="KW-0812">Transmembrane</keyword>
<feature type="transmembrane region" description="Helical" evidence="1">
    <location>
        <begin position="45"/>
        <end position="68"/>
    </location>
</feature>
<protein>
    <recommendedName>
        <fullName evidence="4">DUF2905 domain-containing protein</fullName>
    </recommendedName>
</protein>
<dbReference type="EMBL" id="LSKU01000001">
    <property type="protein sequence ID" value="KXG43084.1"/>
    <property type="molecule type" value="Genomic_DNA"/>
</dbReference>
<organism evidence="2 3">
    <name type="scientific">Tepidibacillus decaturensis</name>
    <dbReference type="NCBI Taxonomy" id="1413211"/>
    <lineage>
        <taxon>Bacteria</taxon>
        <taxon>Bacillati</taxon>
        <taxon>Bacillota</taxon>
        <taxon>Bacilli</taxon>
        <taxon>Bacillales</taxon>
        <taxon>Bacillaceae</taxon>
        <taxon>Tepidibacillus</taxon>
    </lineage>
</organism>
<evidence type="ECO:0000313" key="2">
    <source>
        <dbReference type="EMBL" id="KXG43084.1"/>
    </source>
</evidence>
<keyword evidence="1" id="KW-0472">Membrane</keyword>
<feature type="transmembrane region" description="Helical" evidence="1">
    <location>
        <begin position="7"/>
        <end position="25"/>
    </location>
</feature>
<comment type="caution">
    <text evidence="2">The sequence shown here is derived from an EMBL/GenBank/DDBJ whole genome shotgun (WGS) entry which is preliminary data.</text>
</comment>
<dbReference type="STRING" id="1413211.U473_02860"/>
<keyword evidence="3" id="KW-1185">Reference proteome</keyword>
<sequence length="72" mass="8249">MNPMSKLFISLGILLIVIGVIWQFGGRFLSLGRLPGDIVIKKENFSFYFPVMTSIVLSLVLSGIMWLLRWFK</sequence>
<evidence type="ECO:0000256" key="1">
    <source>
        <dbReference type="SAM" id="Phobius"/>
    </source>
</evidence>
<evidence type="ECO:0000313" key="3">
    <source>
        <dbReference type="Proteomes" id="UP000070352"/>
    </source>
</evidence>
<dbReference type="PANTHER" id="PTHR36443:SF1">
    <property type="entry name" value="BSR5223 PROTEIN"/>
    <property type="match status" value="1"/>
</dbReference>
<evidence type="ECO:0008006" key="4">
    <source>
        <dbReference type="Google" id="ProtNLM"/>
    </source>
</evidence>
<proteinExistence type="predicted"/>
<reference evidence="2 3" key="1">
    <citation type="submission" date="2016-02" db="EMBL/GenBank/DDBJ databases">
        <title>Draft Genome for Tepidibacillus decaturensis nov. sp. Strain Z9, an Anaerobic, Moderately Thermophilic and Heterotrophic Bacterium from Deep Subsurface of the Illinois Basin, USA.</title>
        <authorList>
            <person name="Dong Y."/>
            <person name="Chang J.Y."/>
            <person name="Sanford R."/>
            <person name="Fouke B.W."/>
        </authorList>
    </citation>
    <scope>NUCLEOTIDE SEQUENCE [LARGE SCALE GENOMIC DNA]</scope>
    <source>
        <strain evidence="2 3">Z9</strain>
    </source>
</reference>
<dbReference type="RefSeq" id="WP_068723153.1">
    <property type="nucleotide sequence ID" value="NZ_LSKU01000001.1"/>
</dbReference>
<dbReference type="AlphaFoldDB" id="A0A135L241"/>
<gene>
    <name evidence="2" type="ORF">U473_02860</name>
</gene>
<dbReference type="PANTHER" id="PTHR36443">
    <property type="entry name" value="BSR5223 PROTEIN"/>
    <property type="match status" value="1"/>
</dbReference>
<dbReference type="OrthoDB" id="9811610at2"/>